<comment type="caution">
    <text evidence="8">The sequence shown here is derived from an EMBL/GenBank/DDBJ whole genome shotgun (WGS) entry which is preliminary data.</text>
</comment>
<evidence type="ECO:0000256" key="2">
    <source>
        <dbReference type="ARBA" id="ARBA00023015"/>
    </source>
</evidence>
<accession>A0A4S8K9E5</accession>
<dbReference type="AlphaFoldDB" id="A0A4S8K9E5"/>
<feature type="region of interest" description="Disordered" evidence="7">
    <location>
        <begin position="43"/>
        <end position="87"/>
    </location>
</feature>
<comment type="function">
    <text evidence="6">Component of the sequence-specific heterotrimeric transcription factor (NF-Y) which specifically recognizes a 5'-CCAAT-3' box motif found in the promoters of its target genes.</text>
</comment>
<keyword evidence="5 6" id="KW-0539">Nucleus</keyword>
<dbReference type="GO" id="GO:0005634">
    <property type="term" value="C:nucleus"/>
    <property type="evidence" value="ECO:0007669"/>
    <property type="project" value="UniProtKB-SubCell"/>
</dbReference>
<sequence>MESYHCGTNTNTADPSVQTALPATINGQPWWCGPVFAAVGTSKSPSVGNEAGQSQPSDRVDDTGDASKERQNMGTRADGDLGEQSQNLLPTSSAMTSVMPEILSQHAELELGQSIVGLFYSACATYPFTDPYFAGLVASYGTQALLIRIPYSRMPLPLEMTEEPVYVNAKQYHGILRRIKSRAKAELEKNVIKVRKVNAH</sequence>
<reference evidence="8 9" key="1">
    <citation type="journal article" date="2019" name="Nat. Plants">
        <title>Genome sequencing of Musa balbisiana reveals subgenome evolution and function divergence in polyploid bananas.</title>
        <authorList>
            <person name="Yao X."/>
        </authorList>
    </citation>
    <scope>NUCLEOTIDE SEQUENCE [LARGE SCALE GENOMIC DNA]</scope>
    <source>
        <strain evidence="9">cv. DH-PKW</strain>
        <tissue evidence="8">Leaves</tissue>
    </source>
</reference>
<evidence type="ECO:0000256" key="7">
    <source>
        <dbReference type="SAM" id="MobiDB-lite"/>
    </source>
</evidence>
<keyword evidence="3 6" id="KW-0238">DNA-binding</keyword>
<keyword evidence="4 6" id="KW-0804">Transcription</keyword>
<dbReference type="Pfam" id="PF02045">
    <property type="entry name" value="CBFB_NFYA"/>
    <property type="match status" value="1"/>
</dbReference>
<dbReference type="SMART" id="SM00521">
    <property type="entry name" value="CBF"/>
    <property type="match status" value="1"/>
</dbReference>
<dbReference type="PANTHER" id="PTHR12632">
    <property type="entry name" value="TRANSCRIPTION FACTOR NF-Y ALPHA-RELATED"/>
    <property type="match status" value="1"/>
</dbReference>
<evidence type="ECO:0000256" key="1">
    <source>
        <dbReference type="ARBA" id="ARBA00004123"/>
    </source>
</evidence>
<proteinExistence type="inferred from homology"/>
<feature type="compositionally biased region" description="Basic and acidic residues" evidence="7">
    <location>
        <begin position="58"/>
        <end position="71"/>
    </location>
</feature>
<feature type="compositionally biased region" description="Polar residues" evidence="7">
    <location>
        <begin position="43"/>
        <end position="57"/>
    </location>
</feature>
<dbReference type="GO" id="GO:0003700">
    <property type="term" value="F:DNA-binding transcription factor activity"/>
    <property type="evidence" value="ECO:0007669"/>
    <property type="project" value="UniProtKB-UniRule"/>
</dbReference>
<keyword evidence="9" id="KW-1185">Reference proteome</keyword>
<protein>
    <recommendedName>
        <fullName evidence="6">Nuclear transcription factor Y subunit</fullName>
    </recommendedName>
</protein>
<organism evidence="8 9">
    <name type="scientific">Musa balbisiana</name>
    <name type="common">Banana</name>
    <dbReference type="NCBI Taxonomy" id="52838"/>
    <lineage>
        <taxon>Eukaryota</taxon>
        <taxon>Viridiplantae</taxon>
        <taxon>Streptophyta</taxon>
        <taxon>Embryophyta</taxon>
        <taxon>Tracheophyta</taxon>
        <taxon>Spermatophyta</taxon>
        <taxon>Magnoliopsida</taxon>
        <taxon>Liliopsida</taxon>
        <taxon>Zingiberales</taxon>
        <taxon>Musaceae</taxon>
        <taxon>Musa</taxon>
    </lineage>
</organism>
<comment type="subunit">
    <text evidence="6">Heterotrimer.</text>
</comment>
<dbReference type="GO" id="GO:0003677">
    <property type="term" value="F:DNA binding"/>
    <property type="evidence" value="ECO:0007669"/>
    <property type="project" value="UniProtKB-KW"/>
</dbReference>
<comment type="subcellular location">
    <subcellularLocation>
        <location evidence="1 6">Nucleus</location>
    </subcellularLocation>
</comment>
<gene>
    <name evidence="8" type="ORF">C4D60_Mb04t03550</name>
</gene>
<keyword evidence="2 6" id="KW-0805">Transcription regulation</keyword>
<dbReference type="Proteomes" id="UP000317650">
    <property type="component" value="Chromosome 4"/>
</dbReference>
<dbReference type="PROSITE" id="PS51152">
    <property type="entry name" value="NFYA_HAP2_2"/>
    <property type="match status" value="1"/>
</dbReference>
<evidence type="ECO:0000256" key="5">
    <source>
        <dbReference type="ARBA" id="ARBA00023242"/>
    </source>
</evidence>
<comment type="similarity">
    <text evidence="6">Belongs to the NFYA/HAP2 subunit family.</text>
</comment>
<dbReference type="Gene3D" id="6.10.250.2430">
    <property type="match status" value="1"/>
</dbReference>
<evidence type="ECO:0000313" key="8">
    <source>
        <dbReference type="EMBL" id="THU71637.1"/>
    </source>
</evidence>
<evidence type="ECO:0000256" key="6">
    <source>
        <dbReference type="RuleBase" id="RU367155"/>
    </source>
</evidence>
<dbReference type="InterPro" id="IPR001289">
    <property type="entry name" value="NFYA"/>
</dbReference>
<dbReference type="EMBL" id="PYDT01000001">
    <property type="protein sequence ID" value="THU71637.1"/>
    <property type="molecule type" value="Genomic_DNA"/>
</dbReference>
<name>A0A4S8K9E5_MUSBA</name>
<evidence type="ECO:0000256" key="4">
    <source>
        <dbReference type="ARBA" id="ARBA00023163"/>
    </source>
</evidence>
<evidence type="ECO:0000256" key="3">
    <source>
        <dbReference type="ARBA" id="ARBA00023125"/>
    </source>
</evidence>
<evidence type="ECO:0000313" key="9">
    <source>
        <dbReference type="Proteomes" id="UP000317650"/>
    </source>
</evidence>
<dbReference type="STRING" id="52838.A0A4S8K9E5"/>